<evidence type="ECO:0000313" key="2">
    <source>
        <dbReference type="EnsemblPlants" id="Pp3c3_11310V3.2"/>
    </source>
</evidence>
<protein>
    <recommendedName>
        <fullName evidence="1">F-box domain-containing protein</fullName>
    </recommendedName>
</protein>
<dbReference type="InterPro" id="IPR050796">
    <property type="entry name" value="SCF_F-box_component"/>
</dbReference>
<dbReference type="Gene3D" id="1.20.1280.50">
    <property type="match status" value="1"/>
</dbReference>
<dbReference type="InterPro" id="IPR036047">
    <property type="entry name" value="F-box-like_dom_sf"/>
</dbReference>
<sequence length="378" mass="41740">MASSPEQNESVSTSDVWSMLPKDIAMRVLARLSVPQLFRARTVCKQWNLLTSSPEFLNLFSGQSHEPYFPIMTSRSFMARCPDQQYNPEQAVNSLFNGFFGYNHTTETWQRLPPLDFLPRQGLMLVAAAEGILCFQGNSTLFLCNPVARTCIELPQFAPNWSLLRTCSVNILVDHLTKSYRVVVVGNVRSGSLSTTRDWSIVDCQPPSQLFPYLPTAALCRTAVYCGALTQVVECGGVVYMVLASGYGGTCGGVVTSVSILKLEALTSNTPIECSGVSEHSKSEGVSKEWTEVTSLSEELLLDLQKGWLENDDVGDIVCVRHGTRICLSASVDFMIEYDVVTGDWSKLPICYQLLNVGANISVEYHRFPAQLSLTTLD</sequence>
<evidence type="ECO:0000313" key="3">
    <source>
        <dbReference type="Proteomes" id="UP000006727"/>
    </source>
</evidence>
<dbReference type="Pfam" id="PF00646">
    <property type="entry name" value="F-box"/>
    <property type="match status" value="1"/>
</dbReference>
<dbReference type="InParanoid" id="A0A7I4DCD7"/>
<evidence type="ECO:0000259" key="1">
    <source>
        <dbReference type="PROSITE" id="PS50181"/>
    </source>
</evidence>
<dbReference type="SMART" id="SM00256">
    <property type="entry name" value="FBOX"/>
    <property type="match status" value="1"/>
</dbReference>
<reference evidence="2 3" key="1">
    <citation type="journal article" date="2008" name="Science">
        <title>The Physcomitrella genome reveals evolutionary insights into the conquest of land by plants.</title>
        <authorList>
            <person name="Rensing S."/>
            <person name="Lang D."/>
            <person name="Zimmer A."/>
            <person name="Terry A."/>
            <person name="Salamov A."/>
            <person name="Shapiro H."/>
            <person name="Nishiyama T."/>
            <person name="Perroud P.-F."/>
            <person name="Lindquist E."/>
            <person name="Kamisugi Y."/>
            <person name="Tanahashi T."/>
            <person name="Sakakibara K."/>
            <person name="Fujita T."/>
            <person name="Oishi K."/>
            <person name="Shin-I T."/>
            <person name="Kuroki Y."/>
            <person name="Toyoda A."/>
            <person name="Suzuki Y."/>
            <person name="Hashimoto A."/>
            <person name="Yamaguchi K."/>
            <person name="Sugano A."/>
            <person name="Kohara Y."/>
            <person name="Fujiyama A."/>
            <person name="Anterola A."/>
            <person name="Aoki S."/>
            <person name="Ashton N."/>
            <person name="Barbazuk W.B."/>
            <person name="Barker E."/>
            <person name="Bennetzen J."/>
            <person name="Bezanilla M."/>
            <person name="Blankenship R."/>
            <person name="Cho S.H."/>
            <person name="Dutcher S."/>
            <person name="Estelle M."/>
            <person name="Fawcett J.A."/>
            <person name="Gundlach H."/>
            <person name="Hanada K."/>
            <person name="Heyl A."/>
            <person name="Hicks K.A."/>
            <person name="Hugh J."/>
            <person name="Lohr M."/>
            <person name="Mayer K."/>
            <person name="Melkozernov A."/>
            <person name="Murata T."/>
            <person name="Nelson D."/>
            <person name="Pils B."/>
            <person name="Prigge M."/>
            <person name="Reiss B."/>
            <person name="Renner T."/>
            <person name="Rombauts S."/>
            <person name="Rushton P."/>
            <person name="Sanderfoot A."/>
            <person name="Schween G."/>
            <person name="Shiu S.-H."/>
            <person name="Stueber K."/>
            <person name="Theodoulou F.L."/>
            <person name="Tu H."/>
            <person name="Van de Peer Y."/>
            <person name="Verrier P.J."/>
            <person name="Waters E."/>
            <person name="Wood A."/>
            <person name="Yang L."/>
            <person name="Cove D."/>
            <person name="Cuming A."/>
            <person name="Hasebe M."/>
            <person name="Lucas S."/>
            <person name="Mishler D.B."/>
            <person name="Reski R."/>
            <person name="Grigoriev I."/>
            <person name="Quatrano R.S."/>
            <person name="Boore J.L."/>
        </authorList>
    </citation>
    <scope>NUCLEOTIDE SEQUENCE [LARGE SCALE GENOMIC DNA]</scope>
    <source>
        <strain evidence="2 3">cv. Gransden 2004</strain>
    </source>
</reference>
<dbReference type="SUPFAM" id="SSF81383">
    <property type="entry name" value="F-box domain"/>
    <property type="match status" value="1"/>
</dbReference>
<dbReference type="EMBL" id="ABEU02000003">
    <property type="status" value="NOT_ANNOTATED_CDS"/>
    <property type="molecule type" value="Genomic_DNA"/>
</dbReference>
<accession>A0A7I4DCD7</accession>
<proteinExistence type="predicted"/>
<dbReference type="Proteomes" id="UP000006727">
    <property type="component" value="Chromosome 3"/>
</dbReference>
<dbReference type="Gramene" id="Pp3c3_11310V3.2">
    <property type="protein sequence ID" value="Pp3c3_11310V3.2"/>
    <property type="gene ID" value="Pp3c3_11310"/>
</dbReference>
<reference evidence="2 3" key="2">
    <citation type="journal article" date="2018" name="Plant J.">
        <title>The Physcomitrella patens chromosome-scale assembly reveals moss genome structure and evolution.</title>
        <authorList>
            <person name="Lang D."/>
            <person name="Ullrich K.K."/>
            <person name="Murat F."/>
            <person name="Fuchs J."/>
            <person name="Jenkins J."/>
            <person name="Haas F.B."/>
            <person name="Piednoel M."/>
            <person name="Gundlach H."/>
            <person name="Van Bel M."/>
            <person name="Meyberg R."/>
            <person name="Vives C."/>
            <person name="Morata J."/>
            <person name="Symeonidi A."/>
            <person name="Hiss M."/>
            <person name="Muchero W."/>
            <person name="Kamisugi Y."/>
            <person name="Saleh O."/>
            <person name="Blanc G."/>
            <person name="Decker E.L."/>
            <person name="van Gessel N."/>
            <person name="Grimwood J."/>
            <person name="Hayes R.D."/>
            <person name="Graham S.W."/>
            <person name="Gunter L.E."/>
            <person name="McDaniel S.F."/>
            <person name="Hoernstein S.N.W."/>
            <person name="Larsson A."/>
            <person name="Li F.W."/>
            <person name="Perroud P.F."/>
            <person name="Phillips J."/>
            <person name="Ranjan P."/>
            <person name="Rokshar D.S."/>
            <person name="Rothfels C.J."/>
            <person name="Schneider L."/>
            <person name="Shu S."/>
            <person name="Stevenson D.W."/>
            <person name="Thummler F."/>
            <person name="Tillich M."/>
            <person name="Villarreal Aguilar J.C."/>
            <person name="Widiez T."/>
            <person name="Wong G.K."/>
            <person name="Wymore A."/>
            <person name="Zhang Y."/>
            <person name="Zimmer A.D."/>
            <person name="Quatrano R.S."/>
            <person name="Mayer K.F.X."/>
            <person name="Goodstein D."/>
            <person name="Casacuberta J.M."/>
            <person name="Vandepoele K."/>
            <person name="Reski R."/>
            <person name="Cuming A.C."/>
            <person name="Tuskan G.A."/>
            <person name="Maumus F."/>
            <person name="Salse J."/>
            <person name="Schmutz J."/>
            <person name="Rensing S.A."/>
        </authorList>
    </citation>
    <scope>NUCLEOTIDE SEQUENCE [LARGE SCALE GENOMIC DNA]</scope>
    <source>
        <strain evidence="2 3">cv. Gransden 2004</strain>
    </source>
</reference>
<feature type="domain" description="F-box" evidence="1">
    <location>
        <begin position="14"/>
        <end position="59"/>
    </location>
</feature>
<name>A0A7I4DCD7_PHYPA</name>
<organism evidence="2 3">
    <name type="scientific">Physcomitrium patens</name>
    <name type="common">Spreading-leaved earth moss</name>
    <name type="synonym">Physcomitrella patens</name>
    <dbReference type="NCBI Taxonomy" id="3218"/>
    <lineage>
        <taxon>Eukaryota</taxon>
        <taxon>Viridiplantae</taxon>
        <taxon>Streptophyta</taxon>
        <taxon>Embryophyta</taxon>
        <taxon>Bryophyta</taxon>
        <taxon>Bryophytina</taxon>
        <taxon>Bryopsida</taxon>
        <taxon>Funariidae</taxon>
        <taxon>Funariales</taxon>
        <taxon>Funariaceae</taxon>
        <taxon>Physcomitrium</taxon>
    </lineage>
</organism>
<dbReference type="InterPro" id="IPR001810">
    <property type="entry name" value="F-box_dom"/>
</dbReference>
<dbReference type="EnsemblPlants" id="Pp3c3_11310V3.2">
    <property type="protein sequence ID" value="Pp3c3_11310V3.2"/>
    <property type="gene ID" value="Pp3c3_11310"/>
</dbReference>
<dbReference type="PROSITE" id="PS50181">
    <property type="entry name" value="FBOX"/>
    <property type="match status" value="1"/>
</dbReference>
<dbReference type="PANTHER" id="PTHR31672:SF2">
    <property type="entry name" value="F-BOX DOMAIN-CONTAINING PROTEIN"/>
    <property type="match status" value="1"/>
</dbReference>
<dbReference type="FunFam" id="1.20.1280.50:FF:000095">
    <property type="entry name" value="Predicted protein"/>
    <property type="match status" value="1"/>
</dbReference>
<keyword evidence="3" id="KW-1185">Reference proteome</keyword>
<reference evidence="2" key="3">
    <citation type="submission" date="2020-12" db="UniProtKB">
        <authorList>
            <consortium name="EnsemblPlants"/>
        </authorList>
    </citation>
    <scope>IDENTIFICATION</scope>
</reference>
<dbReference type="AlphaFoldDB" id="A0A7I4DCD7"/>
<dbReference type="PANTHER" id="PTHR31672">
    <property type="entry name" value="BNACNNG10540D PROTEIN"/>
    <property type="match status" value="1"/>
</dbReference>